<evidence type="ECO:0000259" key="5">
    <source>
        <dbReference type="PROSITE" id="PS50109"/>
    </source>
</evidence>
<dbReference type="Gene3D" id="3.30.565.10">
    <property type="entry name" value="Histidine kinase-like ATPase, C-terminal domain"/>
    <property type="match status" value="1"/>
</dbReference>
<gene>
    <name evidence="6" type="ORF">OIK44_18220</name>
</gene>
<feature type="domain" description="Histidine kinase" evidence="5">
    <location>
        <begin position="180"/>
        <end position="415"/>
    </location>
</feature>
<dbReference type="EMBL" id="JAQQXR010000007">
    <property type="protein sequence ID" value="MDC8759522.1"/>
    <property type="molecule type" value="Genomic_DNA"/>
</dbReference>
<dbReference type="PRINTS" id="PR00344">
    <property type="entry name" value="BCTRLSENSOR"/>
</dbReference>
<accession>A0ABT5K6Y2</accession>
<dbReference type="InterPro" id="IPR004358">
    <property type="entry name" value="Sig_transdc_His_kin-like_C"/>
</dbReference>
<evidence type="ECO:0000256" key="2">
    <source>
        <dbReference type="ARBA" id="ARBA00012438"/>
    </source>
</evidence>
<keyword evidence="6" id="KW-0547">Nucleotide-binding</keyword>
<dbReference type="InterPro" id="IPR036097">
    <property type="entry name" value="HisK_dim/P_sf"/>
</dbReference>
<dbReference type="Pfam" id="PF02518">
    <property type="entry name" value="HATPase_c"/>
    <property type="match status" value="1"/>
</dbReference>
<dbReference type="PANTHER" id="PTHR43065">
    <property type="entry name" value="SENSOR HISTIDINE KINASE"/>
    <property type="match status" value="1"/>
</dbReference>
<dbReference type="SMART" id="SM00387">
    <property type="entry name" value="HATPase_c"/>
    <property type="match status" value="1"/>
</dbReference>
<keyword evidence="6" id="KW-0067">ATP-binding</keyword>
<evidence type="ECO:0000256" key="4">
    <source>
        <dbReference type="SAM" id="MobiDB-lite"/>
    </source>
</evidence>
<evidence type="ECO:0000313" key="7">
    <source>
        <dbReference type="Proteomes" id="UP001221208"/>
    </source>
</evidence>
<dbReference type="GO" id="GO:0005524">
    <property type="term" value="F:ATP binding"/>
    <property type="evidence" value="ECO:0007669"/>
    <property type="project" value="UniProtKB-KW"/>
</dbReference>
<dbReference type="CDD" id="cd00082">
    <property type="entry name" value="HisKA"/>
    <property type="match status" value="1"/>
</dbReference>
<dbReference type="Proteomes" id="UP001221208">
    <property type="component" value="Unassembled WGS sequence"/>
</dbReference>
<evidence type="ECO:0000256" key="3">
    <source>
        <dbReference type="ARBA" id="ARBA00022553"/>
    </source>
</evidence>
<dbReference type="RefSeq" id="WP_273672734.1">
    <property type="nucleotide sequence ID" value="NZ_JAQQXR010000007.1"/>
</dbReference>
<evidence type="ECO:0000256" key="1">
    <source>
        <dbReference type="ARBA" id="ARBA00000085"/>
    </source>
</evidence>
<sequence>MNAPARFDREPTLAELLRALPRGHLPALLERALGPRWEVRDAGGARVLGPGLDGPGRDGPGPDGAPDAAAEAPLRLGIDVLGRLSGAAAGVADAAAWLELVLAVAERYRMAAELHVESAHADYHALQAQHVALLESERRYRALSAQLEERVAAQTQAIEHAQRQIFHTEKMAAVGTLAAGMAHEINNPIGFIRSNLGSAKEYVGALAEVLLAYRRGDAAAADAAWRGHDVDALLQDFPALLAESGAGADRVAHIVQNLKAYAGVDSAGAAPADVAEAVRAAAAIVAGQLPDTVTLEVRLAPMPALRCDAGRIRQMLLALLHNARLAVADAGLIRVSGGVDGAAIRLVVEDDGCGIAPAIAARVFEPFFTTRAVGAGMGLGLTVARDIAAAHGGAIALGRGATAGTRVTVELPLAGPP</sequence>
<dbReference type="EC" id="2.7.13.3" evidence="2"/>
<reference evidence="6 7" key="1">
    <citation type="submission" date="2022-10" db="EMBL/GenBank/DDBJ databases">
        <title>Janthinobacterium sp. hw3 Genome sequencing.</title>
        <authorList>
            <person name="Park S."/>
        </authorList>
    </citation>
    <scope>NUCLEOTIDE SEQUENCE [LARGE SCALE GENOMIC DNA]</scope>
    <source>
        <strain evidence="7">hw3</strain>
    </source>
</reference>
<keyword evidence="7" id="KW-1185">Reference proteome</keyword>
<feature type="region of interest" description="Disordered" evidence="4">
    <location>
        <begin position="47"/>
        <end position="69"/>
    </location>
</feature>
<dbReference type="InterPro" id="IPR003594">
    <property type="entry name" value="HATPase_dom"/>
</dbReference>
<dbReference type="InterPro" id="IPR036890">
    <property type="entry name" value="HATPase_C_sf"/>
</dbReference>
<name>A0ABT5K6Y2_9BURK</name>
<proteinExistence type="predicted"/>
<comment type="caution">
    <text evidence="6">The sequence shown here is derived from an EMBL/GenBank/DDBJ whole genome shotgun (WGS) entry which is preliminary data.</text>
</comment>
<keyword evidence="3" id="KW-0597">Phosphoprotein</keyword>
<dbReference type="SUPFAM" id="SSF55874">
    <property type="entry name" value="ATPase domain of HSP90 chaperone/DNA topoisomerase II/histidine kinase"/>
    <property type="match status" value="1"/>
</dbReference>
<dbReference type="PROSITE" id="PS50109">
    <property type="entry name" value="HIS_KIN"/>
    <property type="match status" value="1"/>
</dbReference>
<dbReference type="SUPFAM" id="SSF47384">
    <property type="entry name" value="Homodimeric domain of signal transducing histidine kinase"/>
    <property type="match status" value="1"/>
</dbReference>
<evidence type="ECO:0000313" key="6">
    <source>
        <dbReference type="EMBL" id="MDC8759522.1"/>
    </source>
</evidence>
<comment type="catalytic activity">
    <reaction evidence="1">
        <text>ATP + protein L-histidine = ADP + protein N-phospho-L-histidine.</text>
        <dbReference type="EC" id="2.7.13.3"/>
    </reaction>
</comment>
<dbReference type="InterPro" id="IPR005467">
    <property type="entry name" value="His_kinase_dom"/>
</dbReference>
<dbReference type="Gene3D" id="1.10.287.130">
    <property type="match status" value="1"/>
</dbReference>
<protein>
    <recommendedName>
        <fullName evidence="2">histidine kinase</fullName>
        <ecNumber evidence="2">2.7.13.3</ecNumber>
    </recommendedName>
</protein>
<dbReference type="InterPro" id="IPR003661">
    <property type="entry name" value="HisK_dim/P_dom"/>
</dbReference>
<feature type="compositionally biased region" description="Gly residues" evidence="4">
    <location>
        <begin position="51"/>
        <end position="62"/>
    </location>
</feature>
<organism evidence="6 7">
    <name type="scientific">Janthinobacterium fluminis</name>
    <dbReference type="NCBI Taxonomy" id="2987524"/>
    <lineage>
        <taxon>Bacteria</taxon>
        <taxon>Pseudomonadati</taxon>
        <taxon>Pseudomonadota</taxon>
        <taxon>Betaproteobacteria</taxon>
        <taxon>Burkholderiales</taxon>
        <taxon>Oxalobacteraceae</taxon>
        <taxon>Janthinobacterium</taxon>
    </lineage>
</organism>
<dbReference type="PANTHER" id="PTHR43065:SF50">
    <property type="entry name" value="HISTIDINE KINASE"/>
    <property type="match status" value="1"/>
</dbReference>